<dbReference type="InterPro" id="IPR036890">
    <property type="entry name" value="HATPase_C_sf"/>
</dbReference>
<dbReference type="InterPro" id="IPR003594">
    <property type="entry name" value="HATPase_dom"/>
</dbReference>
<dbReference type="RefSeq" id="WP_042159703.1">
    <property type="nucleotide sequence ID" value="NZ_BBNO01000008.1"/>
</dbReference>
<gene>
    <name evidence="3" type="ORF">TPA0598_08_04660</name>
</gene>
<protein>
    <recommendedName>
        <fullName evidence="2">Histidine kinase/HSP90-like ATPase domain-containing protein</fullName>
    </recommendedName>
</protein>
<dbReference type="PANTHER" id="PTHR35526:SF3">
    <property type="entry name" value="ANTI-SIGMA-F FACTOR RSBW"/>
    <property type="match status" value="1"/>
</dbReference>
<keyword evidence="4" id="KW-1185">Reference proteome</keyword>
<dbReference type="OrthoDB" id="5184679at2"/>
<dbReference type="InterPro" id="IPR050267">
    <property type="entry name" value="Anti-sigma-factor_SerPK"/>
</dbReference>
<evidence type="ECO:0000259" key="2">
    <source>
        <dbReference type="Pfam" id="PF13581"/>
    </source>
</evidence>
<evidence type="ECO:0000313" key="4">
    <source>
        <dbReference type="Proteomes" id="UP000048965"/>
    </source>
</evidence>
<dbReference type="Pfam" id="PF13581">
    <property type="entry name" value="HATPase_c_2"/>
    <property type="match status" value="1"/>
</dbReference>
<keyword evidence="1" id="KW-0808">Transferase</keyword>
<evidence type="ECO:0000313" key="3">
    <source>
        <dbReference type="EMBL" id="GAO11555.1"/>
    </source>
</evidence>
<accession>A0A0N7YMG6</accession>
<dbReference type="CDD" id="cd16936">
    <property type="entry name" value="HATPase_RsbW-like"/>
    <property type="match status" value="1"/>
</dbReference>
<proteinExistence type="predicted"/>
<feature type="domain" description="Histidine kinase/HSP90-like ATPase" evidence="2">
    <location>
        <begin position="7"/>
        <end position="120"/>
    </location>
</feature>
<reference evidence="4" key="1">
    <citation type="submission" date="2014-09" db="EMBL/GenBank/DDBJ databases">
        <title>Whole genome shotgun sequence of Streptomyces sp. NBRC 110027.</title>
        <authorList>
            <person name="Komaki H."/>
            <person name="Ichikawa N."/>
            <person name="Katano-Makiyama Y."/>
            <person name="Hosoyama A."/>
            <person name="Hashimoto M."/>
            <person name="Uohara A."/>
            <person name="Kitahashi Y."/>
            <person name="Ohji S."/>
            <person name="Kimura A."/>
            <person name="Yamazoe A."/>
            <person name="Igarashi Y."/>
            <person name="Fujita N."/>
        </authorList>
    </citation>
    <scope>NUCLEOTIDE SEQUENCE [LARGE SCALE GENOMIC DNA]</scope>
    <source>
        <strain evidence="4">NBRC 110027</strain>
    </source>
</reference>
<dbReference type="Proteomes" id="UP000048965">
    <property type="component" value="Unassembled WGS sequence"/>
</dbReference>
<organism evidence="3 4">
    <name type="scientific">Streptomyces lydicamycinicus</name>
    <dbReference type="NCBI Taxonomy" id="1546107"/>
    <lineage>
        <taxon>Bacteria</taxon>
        <taxon>Bacillati</taxon>
        <taxon>Actinomycetota</taxon>
        <taxon>Actinomycetes</taxon>
        <taxon>Kitasatosporales</taxon>
        <taxon>Streptomycetaceae</taxon>
        <taxon>Streptomyces</taxon>
    </lineage>
</organism>
<keyword evidence="1" id="KW-0418">Kinase</keyword>
<name>A0A0N7YMG6_9ACTN</name>
<keyword evidence="1" id="KW-0723">Serine/threonine-protein kinase</keyword>
<dbReference type="SUPFAM" id="SSF55874">
    <property type="entry name" value="ATPase domain of HSP90 chaperone/DNA topoisomerase II/histidine kinase"/>
    <property type="match status" value="1"/>
</dbReference>
<dbReference type="GO" id="GO:0004674">
    <property type="term" value="F:protein serine/threonine kinase activity"/>
    <property type="evidence" value="ECO:0007669"/>
    <property type="project" value="UniProtKB-KW"/>
</dbReference>
<evidence type="ECO:0000256" key="1">
    <source>
        <dbReference type="ARBA" id="ARBA00022527"/>
    </source>
</evidence>
<dbReference type="PANTHER" id="PTHR35526">
    <property type="entry name" value="ANTI-SIGMA-F FACTOR RSBW-RELATED"/>
    <property type="match status" value="1"/>
</dbReference>
<comment type="caution">
    <text evidence="3">The sequence shown here is derived from an EMBL/GenBank/DDBJ whole genome shotgun (WGS) entry which is preliminary data.</text>
</comment>
<sequence>MQGVPVRAAEARNFVHDLLHKIGSPVDDLALVDALLVTTELVTNAQRHGGGLTGFTARVVEGCLEVAVEDGSAHCPTAASPQTPGRDPGVTGGYGWPLIQRLARSVEITATVTGKTIRVTLPL</sequence>
<dbReference type="Gene3D" id="3.30.565.10">
    <property type="entry name" value="Histidine kinase-like ATPase, C-terminal domain"/>
    <property type="match status" value="1"/>
</dbReference>
<dbReference type="AlphaFoldDB" id="A0A0N7YMG6"/>
<dbReference type="EMBL" id="BBNO01000008">
    <property type="protein sequence ID" value="GAO11555.1"/>
    <property type="molecule type" value="Genomic_DNA"/>
</dbReference>
<reference evidence="3 4" key="2">
    <citation type="journal article" date="2015" name="Stand. Genomic Sci.">
        <title>Draft genome sequence of marine-derived Streptomyces sp. TP-A0598, a producer of anti-MRSA antibiotic lydicamycins.</title>
        <authorList>
            <person name="Komaki H."/>
            <person name="Ichikawa N."/>
            <person name="Hosoyama A."/>
            <person name="Fujita N."/>
            <person name="Igarashi Y."/>
        </authorList>
    </citation>
    <scope>NUCLEOTIDE SEQUENCE [LARGE SCALE GENOMIC DNA]</scope>
    <source>
        <strain evidence="3 4">NBRC 110027</strain>
    </source>
</reference>